<evidence type="ECO:0000256" key="4">
    <source>
        <dbReference type="ARBA" id="ARBA00023239"/>
    </source>
</evidence>
<name>A0ABX5NRT7_9HYPH</name>
<dbReference type="CDD" id="cd06578">
    <property type="entry name" value="HemD"/>
    <property type="match status" value="1"/>
</dbReference>
<dbReference type="InterPro" id="IPR039793">
    <property type="entry name" value="UROS/Hem4"/>
</dbReference>
<protein>
    <recommendedName>
        <fullName evidence="7 9">Uroporphyrinogen-III synthase</fullName>
        <ecNumber evidence="3 9">4.2.1.75</ecNumber>
    </recommendedName>
</protein>
<evidence type="ECO:0000313" key="11">
    <source>
        <dbReference type="EMBL" id="PYB74046.1"/>
    </source>
</evidence>
<comment type="caution">
    <text evidence="11">The sequence shown here is derived from an EMBL/GenBank/DDBJ whole genome shotgun (WGS) entry which is preliminary data.</text>
</comment>
<dbReference type="PANTHER" id="PTHR38042">
    <property type="entry name" value="UROPORPHYRINOGEN-III SYNTHASE, CHLOROPLASTIC"/>
    <property type="match status" value="1"/>
</dbReference>
<proteinExistence type="inferred from homology"/>
<dbReference type="Gene3D" id="3.40.50.10090">
    <property type="match status" value="2"/>
</dbReference>
<comment type="catalytic activity">
    <reaction evidence="8 9">
        <text>hydroxymethylbilane = uroporphyrinogen III + H2O</text>
        <dbReference type="Rhea" id="RHEA:18965"/>
        <dbReference type="ChEBI" id="CHEBI:15377"/>
        <dbReference type="ChEBI" id="CHEBI:57308"/>
        <dbReference type="ChEBI" id="CHEBI:57845"/>
        <dbReference type="EC" id="4.2.1.75"/>
    </reaction>
</comment>
<reference evidence="11 12" key="1">
    <citation type="submission" date="2018-06" db="EMBL/GenBank/DDBJ databases">
        <title>Rhizobium wuzhouense sp. nov., isolated from roots of Oryza officinalis.</title>
        <authorList>
            <person name="Yuan T."/>
        </authorList>
    </citation>
    <scope>NUCLEOTIDE SEQUENCE [LARGE SCALE GENOMIC DNA]</scope>
    <source>
        <strain evidence="11 12">W44</strain>
    </source>
</reference>
<keyword evidence="5 9" id="KW-0627">Porphyrin biosynthesis</keyword>
<comment type="similarity">
    <text evidence="2 9">Belongs to the uroporphyrinogen-III synthase family.</text>
</comment>
<evidence type="ECO:0000256" key="9">
    <source>
        <dbReference type="RuleBase" id="RU366031"/>
    </source>
</evidence>
<dbReference type="SUPFAM" id="SSF69618">
    <property type="entry name" value="HemD-like"/>
    <property type="match status" value="1"/>
</dbReference>
<evidence type="ECO:0000313" key="12">
    <source>
        <dbReference type="Proteomes" id="UP000247536"/>
    </source>
</evidence>
<dbReference type="InterPro" id="IPR036108">
    <property type="entry name" value="4pyrrol_syn_uPrphyn_synt_sf"/>
</dbReference>
<evidence type="ECO:0000256" key="2">
    <source>
        <dbReference type="ARBA" id="ARBA00008133"/>
    </source>
</evidence>
<dbReference type="EMBL" id="QJRY01000003">
    <property type="protein sequence ID" value="PYB74046.1"/>
    <property type="molecule type" value="Genomic_DNA"/>
</dbReference>
<evidence type="ECO:0000256" key="6">
    <source>
        <dbReference type="ARBA" id="ARBA00037589"/>
    </source>
</evidence>
<dbReference type="NCBIfam" id="NF006621">
    <property type="entry name" value="PRK09189.1"/>
    <property type="match status" value="1"/>
</dbReference>
<dbReference type="Proteomes" id="UP000247536">
    <property type="component" value="Unassembled WGS sequence"/>
</dbReference>
<accession>A0ABX5NRT7</accession>
<keyword evidence="4 9" id="KW-0456">Lyase</keyword>
<dbReference type="PANTHER" id="PTHR38042:SF1">
    <property type="entry name" value="UROPORPHYRINOGEN-III SYNTHASE, CHLOROPLASTIC"/>
    <property type="match status" value="1"/>
</dbReference>
<dbReference type="Pfam" id="PF02602">
    <property type="entry name" value="HEM4"/>
    <property type="match status" value="1"/>
</dbReference>
<keyword evidence="12" id="KW-1185">Reference proteome</keyword>
<gene>
    <name evidence="11" type="ORF">DMY87_10055</name>
</gene>
<evidence type="ECO:0000256" key="7">
    <source>
        <dbReference type="ARBA" id="ARBA00040167"/>
    </source>
</evidence>
<dbReference type="EC" id="4.2.1.75" evidence="3 9"/>
<comment type="pathway">
    <text evidence="1 9">Porphyrin-containing compound metabolism; protoporphyrin-IX biosynthesis; coproporphyrinogen-III from 5-aminolevulinate: step 3/4.</text>
</comment>
<evidence type="ECO:0000256" key="5">
    <source>
        <dbReference type="ARBA" id="ARBA00023244"/>
    </source>
</evidence>
<evidence type="ECO:0000256" key="8">
    <source>
        <dbReference type="ARBA" id="ARBA00048617"/>
    </source>
</evidence>
<comment type="function">
    <text evidence="6 9">Catalyzes cyclization of the linear tetrapyrrole, hydroxymethylbilane, to the macrocyclic uroporphyrinogen III.</text>
</comment>
<evidence type="ECO:0000259" key="10">
    <source>
        <dbReference type="Pfam" id="PF02602"/>
    </source>
</evidence>
<evidence type="ECO:0000256" key="3">
    <source>
        <dbReference type="ARBA" id="ARBA00013109"/>
    </source>
</evidence>
<dbReference type="InterPro" id="IPR003754">
    <property type="entry name" value="4pyrrol_synth_uPrphyn_synth"/>
</dbReference>
<sequence>MRVLVTRPMPAAERTAAELRKRGHQPVLLPLMRAEHRLDGLRQGPPPQTAALAVTSAEAIRALTGLSEDERSRYLHLPLFAVGEATATAARDLGFIKVETGSGDGEALARRLLAAVSGDTAHPILYLAGTPRSPEFEQNLENASRGIEIVECYRMVPERWKTGHIEEVLTPRPDCILLYSSETARQFVALIESLPTSPGAIKNIRFLCLSHKIASALPKDFRAYAVWPMEPREDLLLDLL</sequence>
<feature type="domain" description="Tetrapyrrole biosynthesis uroporphyrinogen III synthase" evidence="10">
    <location>
        <begin position="14"/>
        <end position="231"/>
    </location>
</feature>
<evidence type="ECO:0000256" key="1">
    <source>
        <dbReference type="ARBA" id="ARBA00004772"/>
    </source>
</evidence>
<organism evidence="11 12">
    <name type="scientific">Rhizobium wuzhouense</name>
    <dbReference type="NCBI Taxonomy" id="1986026"/>
    <lineage>
        <taxon>Bacteria</taxon>
        <taxon>Pseudomonadati</taxon>
        <taxon>Pseudomonadota</taxon>
        <taxon>Alphaproteobacteria</taxon>
        <taxon>Hyphomicrobiales</taxon>
        <taxon>Rhizobiaceae</taxon>
        <taxon>Rhizobium/Agrobacterium group</taxon>
        <taxon>Rhizobium</taxon>
    </lineage>
</organism>
<dbReference type="RefSeq" id="WP_110791178.1">
    <property type="nucleotide sequence ID" value="NZ_QJRY01000003.1"/>
</dbReference>